<dbReference type="Proteomes" id="UP000070341">
    <property type="component" value="Unassembled WGS sequence"/>
</dbReference>
<organism evidence="4 5">
    <name type="scientific">candidate division MSBL1 archaeon SCGC-AAA259M10</name>
    <dbReference type="NCBI Taxonomy" id="1698270"/>
    <lineage>
        <taxon>Archaea</taxon>
        <taxon>Methanobacteriati</taxon>
        <taxon>Methanobacteriota</taxon>
        <taxon>candidate division MSBL1</taxon>
    </lineage>
</organism>
<proteinExistence type="predicted"/>
<reference evidence="4 5" key="1">
    <citation type="journal article" date="2016" name="Sci. Rep.">
        <title>Metabolic traits of an uncultured archaeal lineage -MSBL1- from brine pools of the Red Sea.</title>
        <authorList>
            <person name="Mwirichia R."/>
            <person name="Alam I."/>
            <person name="Rashid M."/>
            <person name="Vinu M."/>
            <person name="Ba-Alawi W."/>
            <person name="Anthony Kamau A."/>
            <person name="Kamanda Ngugi D."/>
            <person name="Goker M."/>
            <person name="Klenk H.P."/>
            <person name="Bajic V."/>
            <person name="Stingl U."/>
        </authorList>
    </citation>
    <scope>NUCLEOTIDE SEQUENCE [LARGE SCALE GENOMIC DNA]</scope>
    <source>
        <strain evidence="4">SCGC-AAA259M10</strain>
    </source>
</reference>
<evidence type="ECO:0000313" key="5">
    <source>
        <dbReference type="Proteomes" id="UP000070341"/>
    </source>
</evidence>
<dbReference type="AlphaFoldDB" id="A0A133V0Z6"/>
<feature type="domain" description="Transglutaminase-like" evidence="3">
    <location>
        <begin position="508"/>
        <end position="589"/>
    </location>
</feature>
<dbReference type="PANTHER" id="PTHR33490:SF6">
    <property type="entry name" value="SLL1049 PROTEIN"/>
    <property type="match status" value="1"/>
</dbReference>
<keyword evidence="2" id="KW-1133">Transmembrane helix</keyword>
<comment type="caution">
    <text evidence="4">The sequence shown here is derived from an EMBL/GenBank/DDBJ whole genome shotgun (WGS) entry which is preliminary data.</text>
</comment>
<gene>
    <name evidence="4" type="ORF">AKJ40_01825</name>
</gene>
<dbReference type="InterPro" id="IPR038765">
    <property type="entry name" value="Papain-like_cys_pep_sf"/>
</dbReference>
<dbReference type="Gene3D" id="3.10.620.30">
    <property type="match status" value="1"/>
</dbReference>
<dbReference type="Pfam" id="PF01841">
    <property type="entry name" value="Transglut_core"/>
    <property type="match status" value="1"/>
</dbReference>
<keyword evidence="5" id="KW-1185">Reference proteome</keyword>
<evidence type="ECO:0000256" key="1">
    <source>
        <dbReference type="SAM" id="MobiDB-lite"/>
    </source>
</evidence>
<feature type="region of interest" description="Disordered" evidence="1">
    <location>
        <begin position="30"/>
        <end position="49"/>
    </location>
</feature>
<dbReference type="SMART" id="SM00460">
    <property type="entry name" value="TGc"/>
    <property type="match status" value="1"/>
</dbReference>
<dbReference type="EMBL" id="LHXU01000019">
    <property type="protein sequence ID" value="KXB00123.1"/>
    <property type="molecule type" value="Genomic_DNA"/>
</dbReference>
<keyword evidence="2" id="KW-0472">Membrane</keyword>
<evidence type="ECO:0000313" key="4">
    <source>
        <dbReference type="EMBL" id="KXB00123.1"/>
    </source>
</evidence>
<evidence type="ECO:0000256" key="2">
    <source>
        <dbReference type="SAM" id="Phobius"/>
    </source>
</evidence>
<sequence length="621" mass="69599">MRTVNLIIVGAVALAIVFSGIIILTRGDGGGEVAPDNESGETGTDNEPEETGVVFKENSVVHLYVDASGNAEGKLVDQVPDSKLAYVLRISVQKLGETKAEEIQSESLRKNMARYGMEVENATCEIEGVTGEGPLTFTVEMEISNYARRVENHWVISYEWVDNLAAARGVITEIKDTWVLVRNTAQSFGISNVSYRMASQSQIVLPEGAENVQYSIESQDLITRYGGGSYERSSIDLETRGTRSRVFENATTVIIAENKITVTVENVLKDSRPYRLTYQRKKPENWGFLDSIEEVRLDLKYGRGPREGYSITDSEGHEYQLSLEEILYCTAKRIISIAEDQEFSIHVLSSDGISSWGRTDWETCWEELPKEEYVSLAKRLLSEWNSGEQIEGPVGSSIGWIGIGNLLYTFTRVLDSYQEEGILPEEIKFAPSPSWGLSLNGEEISPEIAYYLLPEPDVITDTRTVKDIVHEVRKHCRKRSELPKKLLEWTNKEITYTIYSFGATSEEVLESRKGKCADFTNVYLALLRSAGIPARRVTGWVTYDPQTWSPPEGMGFVVGKTPDGKPIAGHAWTEVFLPENGWTPADPTFGQFENTPYEIYLPARESWIEVLGSYESKYGPL</sequence>
<feature type="transmembrane region" description="Helical" evidence="2">
    <location>
        <begin position="6"/>
        <end position="24"/>
    </location>
</feature>
<name>A0A133V0Z6_9EURY</name>
<protein>
    <recommendedName>
        <fullName evidence="3">Transglutaminase-like domain-containing protein</fullName>
    </recommendedName>
</protein>
<dbReference type="SUPFAM" id="SSF54001">
    <property type="entry name" value="Cysteine proteinases"/>
    <property type="match status" value="1"/>
</dbReference>
<accession>A0A133V0Z6</accession>
<keyword evidence="2" id="KW-0812">Transmembrane</keyword>
<evidence type="ECO:0000259" key="3">
    <source>
        <dbReference type="SMART" id="SM00460"/>
    </source>
</evidence>
<dbReference type="InterPro" id="IPR002931">
    <property type="entry name" value="Transglutaminase-like"/>
</dbReference>
<dbReference type="PANTHER" id="PTHR33490">
    <property type="entry name" value="BLR5614 PROTEIN-RELATED"/>
    <property type="match status" value="1"/>
</dbReference>